<dbReference type="Proteomes" id="UP001165378">
    <property type="component" value="Unassembled WGS sequence"/>
</dbReference>
<keyword evidence="2" id="KW-1185">Reference proteome</keyword>
<proteinExistence type="predicted"/>
<comment type="caution">
    <text evidence="1">The sequence shown here is derived from an EMBL/GenBank/DDBJ whole genome shotgun (WGS) entry which is preliminary data.</text>
</comment>
<name>A0AA41Q635_9ACTN</name>
<dbReference type="EMBL" id="JAKFHA010000031">
    <property type="protein sequence ID" value="MCF2532263.1"/>
    <property type="molecule type" value="Genomic_DNA"/>
</dbReference>
<gene>
    <name evidence="1" type="ORF">LZ495_34300</name>
</gene>
<evidence type="ECO:0000313" key="2">
    <source>
        <dbReference type="Proteomes" id="UP001165378"/>
    </source>
</evidence>
<reference evidence="1" key="1">
    <citation type="submission" date="2022-01" db="EMBL/GenBank/DDBJ databases">
        <title>Genome-Based Taxonomic Classification of the Phylum Actinobacteria.</title>
        <authorList>
            <person name="Gao Y."/>
        </authorList>
    </citation>
    <scope>NUCLEOTIDE SEQUENCE</scope>
    <source>
        <strain evidence="1">KLBMP 8922</strain>
    </source>
</reference>
<keyword evidence="1" id="KW-0238">DNA-binding</keyword>
<accession>A0AA41Q635</accession>
<organism evidence="1 2">
    <name type="scientific">Yinghuangia soli</name>
    <dbReference type="NCBI Taxonomy" id="2908204"/>
    <lineage>
        <taxon>Bacteria</taxon>
        <taxon>Bacillati</taxon>
        <taxon>Actinomycetota</taxon>
        <taxon>Actinomycetes</taxon>
        <taxon>Kitasatosporales</taxon>
        <taxon>Streptomycetaceae</taxon>
        <taxon>Yinghuangia</taxon>
    </lineage>
</organism>
<dbReference type="GO" id="GO:0003677">
    <property type="term" value="F:DNA binding"/>
    <property type="evidence" value="ECO:0007669"/>
    <property type="project" value="UniProtKB-KW"/>
</dbReference>
<sequence length="420" mass="44862">MVFDAAGRAALVGLCGVAEGVLGRALPSWGCGLDEAGGRSSVEGPSAKWRVGGAVVGPVAFGCRLCAARRTGAAVRVVGYARGWERVCGRHGRWRLDADADQEMEHLDLRGLPEVVRAQRRWAGVARRAVRAGVESGAVFGLARAVVCRWWDAALGWERERVWPRRLHVVAGGDAGGDFAWWRIVGRDAVVFPEVVAVADALLDPAMVERVWHDRGGAGRARAPRAGEELCRELGERVGRPWLGPVIAVDYGGPLTAWMGATARRRRNGVDRSGSVGGGAASGTGFGYADDPWWVRKEDQPVTMAAQLRVLGKEKKAGGSGTRWRAAVPAEERMLLGALVKEAEEQLVQLRGAQTGSTADAAQQLLENLSRAVDLLGNARWRTAVVALNAGVAVEDVARWARVTVGELADVLKVEEDEAG</sequence>
<dbReference type="AlphaFoldDB" id="A0AA41Q635"/>
<evidence type="ECO:0000313" key="1">
    <source>
        <dbReference type="EMBL" id="MCF2532263.1"/>
    </source>
</evidence>
<protein>
    <submittedName>
        <fullName evidence="1">DNA-binding protein</fullName>
    </submittedName>
</protein>